<gene>
    <name evidence="1" type="ORF">C7B77_08270</name>
</gene>
<accession>A0A2T1GIC8</accession>
<dbReference type="Proteomes" id="UP000238937">
    <property type="component" value="Unassembled WGS sequence"/>
</dbReference>
<dbReference type="EMBL" id="PVWO01000075">
    <property type="protein sequence ID" value="PSB57475.1"/>
    <property type="molecule type" value="Genomic_DNA"/>
</dbReference>
<dbReference type="AlphaFoldDB" id="A0A2T1GIC8"/>
<sequence length="119" mass="14055">MTTKKIEKLLIHIFIHQVKMEHALYEHELVEVLDDLRFSMKKDKDDYIFTVTENRGHVAMLLVEKSGEFYINERARERLKNLWSDAYEGNMQKLIPDFARQLHKGELPINGVKVASIEK</sequence>
<keyword evidence="2" id="KW-1185">Reference proteome</keyword>
<reference evidence="1 2" key="1">
    <citation type="submission" date="2018-03" db="EMBL/GenBank/DDBJ databases">
        <title>The ancient ancestry and fast evolution of plastids.</title>
        <authorList>
            <person name="Moore K.R."/>
            <person name="Magnabosco C."/>
            <person name="Momper L."/>
            <person name="Gold D.A."/>
            <person name="Bosak T."/>
            <person name="Fournier G.P."/>
        </authorList>
    </citation>
    <scope>NUCLEOTIDE SEQUENCE [LARGE SCALE GENOMIC DNA]</scope>
    <source>
        <strain evidence="1 2">CCALA 037</strain>
    </source>
</reference>
<evidence type="ECO:0000313" key="1">
    <source>
        <dbReference type="EMBL" id="PSB57475.1"/>
    </source>
</evidence>
<comment type="caution">
    <text evidence="1">The sequence shown here is derived from an EMBL/GenBank/DDBJ whole genome shotgun (WGS) entry which is preliminary data.</text>
</comment>
<protein>
    <submittedName>
        <fullName evidence="1">Uncharacterized protein</fullName>
    </submittedName>
</protein>
<name>A0A2T1GIC8_9CYAN</name>
<proteinExistence type="predicted"/>
<organism evidence="1 2">
    <name type="scientific">Chamaesiphon polymorphus CCALA 037</name>
    <dbReference type="NCBI Taxonomy" id="2107692"/>
    <lineage>
        <taxon>Bacteria</taxon>
        <taxon>Bacillati</taxon>
        <taxon>Cyanobacteriota</taxon>
        <taxon>Cyanophyceae</taxon>
        <taxon>Gomontiellales</taxon>
        <taxon>Chamaesiphonaceae</taxon>
        <taxon>Chamaesiphon</taxon>
    </lineage>
</organism>
<evidence type="ECO:0000313" key="2">
    <source>
        <dbReference type="Proteomes" id="UP000238937"/>
    </source>
</evidence>